<organism evidence="1 2">
    <name type="scientific">Emergomyces pasteurianus Ep9510</name>
    <dbReference type="NCBI Taxonomy" id="1447872"/>
    <lineage>
        <taxon>Eukaryota</taxon>
        <taxon>Fungi</taxon>
        <taxon>Dikarya</taxon>
        <taxon>Ascomycota</taxon>
        <taxon>Pezizomycotina</taxon>
        <taxon>Eurotiomycetes</taxon>
        <taxon>Eurotiomycetidae</taxon>
        <taxon>Onygenales</taxon>
        <taxon>Ajellomycetaceae</taxon>
        <taxon>Emergomyces</taxon>
    </lineage>
</organism>
<reference evidence="1 2" key="1">
    <citation type="submission" date="2015-07" db="EMBL/GenBank/DDBJ databases">
        <title>Emmonsia species relationships and genome sequence.</title>
        <authorList>
            <consortium name="The Broad Institute Genomics Platform"/>
            <person name="Cuomo C.A."/>
            <person name="Munoz J.F."/>
            <person name="Imamovic A."/>
            <person name="Priest M.E."/>
            <person name="Young S."/>
            <person name="Clay O.K."/>
            <person name="McEwen J.G."/>
        </authorList>
    </citation>
    <scope>NUCLEOTIDE SEQUENCE [LARGE SCALE GENOMIC DNA]</scope>
    <source>
        <strain evidence="1 2">UAMH 9510</strain>
    </source>
</reference>
<gene>
    <name evidence="1" type="ORF">AJ78_03248</name>
</gene>
<dbReference type="PANTHER" id="PTHR47843:SF5">
    <property type="entry name" value="BTB_POZ DOMAIN PROTEIN"/>
    <property type="match status" value="1"/>
</dbReference>
<proteinExistence type="predicted"/>
<evidence type="ECO:0000313" key="2">
    <source>
        <dbReference type="Proteomes" id="UP000182235"/>
    </source>
</evidence>
<dbReference type="EMBL" id="LGRN01000100">
    <property type="protein sequence ID" value="OJD16608.1"/>
    <property type="molecule type" value="Genomic_DNA"/>
</dbReference>
<name>A0A1J9PJE1_9EURO</name>
<comment type="caution">
    <text evidence="1">The sequence shown here is derived from an EMBL/GenBank/DDBJ whole genome shotgun (WGS) entry which is preliminary data.</text>
</comment>
<protein>
    <submittedName>
        <fullName evidence="1">Uncharacterized protein</fullName>
    </submittedName>
</protein>
<dbReference type="PANTHER" id="PTHR47843">
    <property type="entry name" value="BTB DOMAIN-CONTAINING PROTEIN-RELATED"/>
    <property type="match status" value="1"/>
</dbReference>
<dbReference type="OrthoDB" id="4186383at2759"/>
<dbReference type="VEuPathDB" id="FungiDB:AJ78_03248"/>
<dbReference type="Proteomes" id="UP000182235">
    <property type="component" value="Unassembled WGS sequence"/>
</dbReference>
<accession>A0A1J9PJE1</accession>
<keyword evidence="2" id="KW-1185">Reference proteome</keyword>
<dbReference type="STRING" id="1447872.A0A1J9PJE1"/>
<evidence type="ECO:0000313" key="1">
    <source>
        <dbReference type="EMBL" id="OJD16608.1"/>
    </source>
</evidence>
<sequence length="233" mass="26599">MRFNTYIQSRVRRALRAGFQHFAPQLASLHLSPVTVDICDAAAIIDKKSAFNGCCREFDFYRCRTCCQTRTARFSKKEAVSGEIELDDDPRLISNATATLGEVENNLSSPLSSGSYYHLSFHVLMYSLAERLFIHGLKHLSKQNVERELNQHVEGDTFLATILEIYKTTPEHDRALRNLIVDMTIKHLTPLRRGDNRLTSSLESDIITQAPEFSRELLIALMDRWTLHLSGWA</sequence>
<dbReference type="AlphaFoldDB" id="A0A1J9PJE1"/>